<proteinExistence type="predicted"/>
<dbReference type="SUPFAM" id="SSF48576">
    <property type="entry name" value="Terpenoid synthases"/>
    <property type="match status" value="1"/>
</dbReference>
<gene>
    <name evidence="2" type="ORF">E6W36_05955</name>
</gene>
<feature type="compositionally biased region" description="Low complexity" evidence="1">
    <location>
        <begin position="21"/>
        <end position="31"/>
    </location>
</feature>
<name>A0A4D7BUM9_9SPHN</name>
<organism evidence="2 3">
    <name type="scientific">Hankyongella ginsenosidimutans</name>
    <dbReference type="NCBI Taxonomy" id="1763828"/>
    <lineage>
        <taxon>Bacteria</taxon>
        <taxon>Pseudomonadati</taxon>
        <taxon>Pseudomonadota</taxon>
        <taxon>Alphaproteobacteria</taxon>
        <taxon>Sphingomonadales</taxon>
        <taxon>Sphingomonadaceae</taxon>
        <taxon>Hankyongella</taxon>
    </lineage>
</organism>
<dbReference type="PANTHER" id="PTHR31480">
    <property type="entry name" value="BIFUNCTIONAL LYCOPENE CYCLASE/PHYTOENE SYNTHASE"/>
    <property type="match status" value="1"/>
</dbReference>
<dbReference type="Proteomes" id="UP000298714">
    <property type="component" value="Chromosome"/>
</dbReference>
<dbReference type="GO" id="GO:0016765">
    <property type="term" value="F:transferase activity, transferring alkyl or aryl (other than methyl) groups"/>
    <property type="evidence" value="ECO:0007669"/>
    <property type="project" value="UniProtKB-ARBA"/>
</dbReference>
<dbReference type="InterPro" id="IPR002060">
    <property type="entry name" value="Squ/phyt_synthse"/>
</dbReference>
<dbReference type="EMBL" id="CP039704">
    <property type="protein sequence ID" value="QCI79269.1"/>
    <property type="molecule type" value="Genomic_DNA"/>
</dbReference>
<evidence type="ECO:0000256" key="1">
    <source>
        <dbReference type="SAM" id="MobiDB-lite"/>
    </source>
</evidence>
<keyword evidence="3" id="KW-1185">Reference proteome</keyword>
<feature type="region of interest" description="Disordered" evidence="1">
    <location>
        <begin position="1"/>
        <end position="31"/>
    </location>
</feature>
<dbReference type="Gene3D" id="1.10.600.10">
    <property type="entry name" value="Farnesyl Diphosphate Synthase"/>
    <property type="match status" value="1"/>
</dbReference>
<protein>
    <recommendedName>
        <fullName evidence="4">Squalene synthase HpnD</fullName>
    </recommendedName>
</protein>
<dbReference type="Pfam" id="PF00494">
    <property type="entry name" value="SQS_PSY"/>
    <property type="match status" value="1"/>
</dbReference>
<dbReference type="InterPro" id="IPR008949">
    <property type="entry name" value="Isoprenoid_synthase_dom_sf"/>
</dbReference>
<sequence length="184" mass="19704">MPAADRGYGVGCRRADPRAEPGTAAGLLPAGRGRGRHAVDAGVRRAGRCCLRSVRHRHGEGLQLANIVRDVGEDAAEGRIYLPDDLLARFGLPDDPAALPRHPALPQARAALAADARAAFARSRAELSALDWRVVRPALVMHAVYDRMLQVLADDGFHALDRPKVGRLSKIGAVLRALLWPPAA</sequence>
<dbReference type="KEGG" id="hgn:E6W36_05955"/>
<evidence type="ECO:0000313" key="3">
    <source>
        <dbReference type="Proteomes" id="UP000298714"/>
    </source>
</evidence>
<accession>A0A4D7BUM9</accession>
<evidence type="ECO:0008006" key="4">
    <source>
        <dbReference type="Google" id="ProtNLM"/>
    </source>
</evidence>
<reference evidence="3" key="1">
    <citation type="submission" date="2019-04" db="EMBL/GenBank/DDBJ databases">
        <title>Complete genome sequence of Sphingomonas sp. W1-2-3.</title>
        <authorList>
            <person name="Im W.T."/>
        </authorList>
    </citation>
    <scope>NUCLEOTIDE SEQUENCE [LARGE SCALE GENOMIC DNA]</scope>
    <source>
        <strain evidence="3">W1-2-3</strain>
    </source>
</reference>
<evidence type="ECO:0000313" key="2">
    <source>
        <dbReference type="EMBL" id="QCI79269.1"/>
    </source>
</evidence>
<dbReference type="AlphaFoldDB" id="A0A4D7BUM9"/>